<dbReference type="RefSeq" id="WP_277536968.1">
    <property type="nucleotide sequence ID" value="NZ_JAPDIA010000008.1"/>
</dbReference>
<name>A0A9X4QX83_9BACL</name>
<accession>A0A9X4QX83</accession>
<dbReference type="InterPro" id="IPR012338">
    <property type="entry name" value="Beta-lactam/transpept-like"/>
</dbReference>
<evidence type="ECO:0000313" key="3">
    <source>
        <dbReference type="Proteomes" id="UP001153404"/>
    </source>
</evidence>
<dbReference type="PANTHER" id="PTHR43283">
    <property type="entry name" value="BETA-LACTAMASE-RELATED"/>
    <property type="match status" value="1"/>
</dbReference>
<organism evidence="2 3">
    <name type="scientific">Cohnella rhizosphaerae</name>
    <dbReference type="NCBI Taxonomy" id="1457232"/>
    <lineage>
        <taxon>Bacteria</taxon>
        <taxon>Bacillati</taxon>
        <taxon>Bacillota</taxon>
        <taxon>Bacilli</taxon>
        <taxon>Bacillales</taxon>
        <taxon>Paenibacillaceae</taxon>
        <taxon>Cohnella</taxon>
    </lineage>
</organism>
<dbReference type="SUPFAM" id="SSF56601">
    <property type="entry name" value="beta-lactamase/transpeptidase-like"/>
    <property type="match status" value="1"/>
</dbReference>
<sequence>MDLDILRAAIAPYSLNSCLVSRQDRLVFEHYREPDRALAPAKINSCTKSVLSMLLCIAIDRGLLPAPGDAPVSMFFPQLARDPDTRKREMTLLHLLTMTSGIRWQEFGGLNSFPRMTRTPDWVSHVLAQPLSEPPGRKMTYNSGVSQLLSAILSQATGMTVAAFAERSLFGPLGIEAYDWETDPQGFHTGGFGLRLRPADLLKLGQLQLRRGSWEGHRLYSSALAEVAVAPVVRASPPYDGAYAWHWWCGSYEPGDSPRQARDER</sequence>
<dbReference type="PANTHER" id="PTHR43283:SF7">
    <property type="entry name" value="BETA-LACTAMASE-RELATED DOMAIN-CONTAINING PROTEIN"/>
    <property type="match status" value="1"/>
</dbReference>
<evidence type="ECO:0000313" key="2">
    <source>
        <dbReference type="EMBL" id="MDG0813177.1"/>
    </source>
</evidence>
<protein>
    <submittedName>
        <fullName evidence="2">Beta-lactamase family protein</fullName>
    </submittedName>
</protein>
<dbReference type="InterPro" id="IPR001466">
    <property type="entry name" value="Beta-lactam-related"/>
</dbReference>
<keyword evidence="3" id="KW-1185">Reference proteome</keyword>
<comment type="caution">
    <text evidence="2">The sequence shown here is derived from an EMBL/GenBank/DDBJ whole genome shotgun (WGS) entry which is preliminary data.</text>
</comment>
<dbReference type="Proteomes" id="UP001153404">
    <property type="component" value="Unassembled WGS sequence"/>
</dbReference>
<evidence type="ECO:0000259" key="1">
    <source>
        <dbReference type="Pfam" id="PF00144"/>
    </source>
</evidence>
<dbReference type="InterPro" id="IPR050789">
    <property type="entry name" value="Diverse_Enzym_Activities"/>
</dbReference>
<dbReference type="EMBL" id="JAPDIA010000008">
    <property type="protein sequence ID" value="MDG0813177.1"/>
    <property type="molecule type" value="Genomic_DNA"/>
</dbReference>
<proteinExistence type="predicted"/>
<dbReference type="AlphaFoldDB" id="A0A9X4QX83"/>
<feature type="domain" description="Beta-lactamase-related" evidence="1">
    <location>
        <begin position="20"/>
        <end position="194"/>
    </location>
</feature>
<reference evidence="2" key="1">
    <citation type="submission" date="2022-10" db="EMBL/GenBank/DDBJ databases">
        <title>Comparative genomic analysis of Cohnella hashimotonis sp. nov., isolated from the International Space Station.</title>
        <authorList>
            <person name="Simpson A."/>
            <person name="Venkateswaran K."/>
        </authorList>
    </citation>
    <scope>NUCLEOTIDE SEQUENCE</scope>
    <source>
        <strain evidence="2">DSM 28161</strain>
    </source>
</reference>
<dbReference type="Pfam" id="PF00144">
    <property type="entry name" value="Beta-lactamase"/>
    <property type="match status" value="1"/>
</dbReference>
<gene>
    <name evidence="2" type="ORF">OMP40_30675</name>
</gene>
<dbReference type="Gene3D" id="3.40.710.10">
    <property type="entry name" value="DD-peptidase/beta-lactamase superfamily"/>
    <property type="match status" value="1"/>
</dbReference>